<feature type="transmembrane region" description="Helical" evidence="5">
    <location>
        <begin position="458"/>
        <end position="479"/>
    </location>
</feature>
<dbReference type="AlphaFoldDB" id="A0A917CK32"/>
<feature type="transmembrane region" description="Helical" evidence="5">
    <location>
        <begin position="407"/>
        <end position="427"/>
    </location>
</feature>
<dbReference type="GO" id="GO:0005886">
    <property type="term" value="C:plasma membrane"/>
    <property type="evidence" value="ECO:0007669"/>
    <property type="project" value="UniProtKB-SubCell"/>
</dbReference>
<feature type="transmembrane region" description="Helical" evidence="5">
    <location>
        <begin position="14"/>
        <end position="31"/>
    </location>
</feature>
<dbReference type="GO" id="GO:0008137">
    <property type="term" value="F:NADH dehydrogenase (ubiquinone) activity"/>
    <property type="evidence" value="ECO:0007669"/>
    <property type="project" value="InterPro"/>
</dbReference>
<organism evidence="8 9">
    <name type="scientific">Marinicella pacifica</name>
    <dbReference type="NCBI Taxonomy" id="1171543"/>
    <lineage>
        <taxon>Bacteria</taxon>
        <taxon>Pseudomonadati</taxon>
        <taxon>Pseudomonadota</taxon>
        <taxon>Gammaproteobacteria</taxon>
        <taxon>Lysobacterales</taxon>
        <taxon>Marinicellaceae</taxon>
        <taxon>Marinicella</taxon>
    </lineage>
</organism>
<keyword evidence="5" id="KW-1003">Cell membrane</keyword>
<feature type="transmembrane region" description="Helical" evidence="5">
    <location>
        <begin position="304"/>
        <end position="323"/>
    </location>
</feature>
<dbReference type="InterPro" id="IPR001750">
    <property type="entry name" value="ND/Mrp_TM"/>
</dbReference>
<dbReference type="GO" id="GO:0048038">
    <property type="term" value="F:quinone binding"/>
    <property type="evidence" value="ECO:0007669"/>
    <property type="project" value="UniProtKB-KW"/>
</dbReference>
<dbReference type="PRINTS" id="PR01434">
    <property type="entry name" value="NADHDHGNASE5"/>
</dbReference>
<gene>
    <name evidence="5 8" type="primary">nuoN</name>
    <name evidence="8" type="ORF">GCM10011365_10640</name>
</gene>
<comment type="function">
    <text evidence="5">NDH-1 shuttles electrons from NADH, via FMN and iron-sulfur (Fe-S) centers, to quinones in the respiratory chain. The immediate electron acceptor for the enzyme in this species is believed to be ubiquinone. Couples the redox reaction to proton translocation (for every two electrons transferred, four hydrogen ions are translocated across the cytoplasmic membrane), and thus conserves the redox energy in a proton gradient.</text>
</comment>
<evidence type="ECO:0000256" key="6">
    <source>
        <dbReference type="RuleBase" id="RU000320"/>
    </source>
</evidence>
<evidence type="ECO:0000256" key="1">
    <source>
        <dbReference type="ARBA" id="ARBA00004127"/>
    </source>
</evidence>
<evidence type="ECO:0000256" key="4">
    <source>
        <dbReference type="ARBA" id="ARBA00023136"/>
    </source>
</evidence>
<dbReference type="RefSeq" id="WP_188364652.1">
    <property type="nucleotide sequence ID" value="NZ_BAABJF010000017.1"/>
</dbReference>
<dbReference type="InterPro" id="IPR010096">
    <property type="entry name" value="NADH-Q_OxRdtase_suN/2"/>
</dbReference>
<name>A0A917CK32_9GAMM</name>
<dbReference type="NCBIfam" id="TIGR01770">
    <property type="entry name" value="NDH_I_N"/>
    <property type="match status" value="1"/>
</dbReference>
<feature type="transmembrane region" description="Helical" evidence="5">
    <location>
        <begin position="274"/>
        <end position="295"/>
    </location>
</feature>
<evidence type="ECO:0000256" key="2">
    <source>
        <dbReference type="ARBA" id="ARBA00022692"/>
    </source>
</evidence>
<evidence type="ECO:0000256" key="5">
    <source>
        <dbReference type="HAMAP-Rule" id="MF_00445"/>
    </source>
</evidence>
<keyword evidence="4 5" id="KW-0472">Membrane</keyword>
<keyword evidence="9" id="KW-1185">Reference proteome</keyword>
<evidence type="ECO:0000256" key="3">
    <source>
        <dbReference type="ARBA" id="ARBA00022989"/>
    </source>
</evidence>
<comment type="subcellular location">
    <subcellularLocation>
        <location evidence="5">Cell membrane</location>
        <topology evidence="5">Multi-pass membrane protein</topology>
    </subcellularLocation>
    <subcellularLocation>
        <location evidence="1">Endomembrane system</location>
        <topology evidence="1">Multi-pass membrane protein</topology>
    </subcellularLocation>
    <subcellularLocation>
        <location evidence="6">Membrane</location>
        <topology evidence="6">Multi-pass membrane protein</topology>
    </subcellularLocation>
</comment>
<dbReference type="EC" id="7.1.1.-" evidence="5"/>
<feature type="transmembrane region" description="Helical" evidence="5">
    <location>
        <begin position="133"/>
        <end position="154"/>
    </location>
</feature>
<dbReference type="NCBIfam" id="NF004442">
    <property type="entry name" value="PRK05777.1-5"/>
    <property type="match status" value="1"/>
</dbReference>
<keyword evidence="5" id="KW-0813">Transport</keyword>
<keyword evidence="3 5" id="KW-1133">Transmembrane helix</keyword>
<protein>
    <recommendedName>
        <fullName evidence="5">NADH-quinone oxidoreductase subunit N</fullName>
        <ecNumber evidence="5">7.1.1.-</ecNumber>
    </recommendedName>
    <alternativeName>
        <fullName evidence="5">NADH dehydrogenase I subunit N</fullName>
    </alternativeName>
    <alternativeName>
        <fullName evidence="5">NDH-1 subunit N</fullName>
    </alternativeName>
</protein>
<keyword evidence="5" id="KW-0830">Ubiquinone</keyword>
<evidence type="ECO:0000259" key="7">
    <source>
        <dbReference type="Pfam" id="PF00361"/>
    </source>
</evidence>
<reference evidence="8" key="1">
    <citation type="journal article" date="2014" name="Int. J. Syst. Evol. Microbiol.">
        <title>Complete genome sequence of Corynebacterium casei LMG S-19264T (=DSM 44701T), isolated from a smear-ripened cheese.</title>
        <authorList>
            <consortium name="US DOE Joint Genome Institute (JGI-PGF)"/>
            <person name="Walter F."/>
            <person name="Albersmeier A."/>
            <person name="Kalinowski J."/>
            <person name="Ruckert C."/>
        </authorList>
    </citation>
    <scope>NUCLEOTIDE SEQUENCE</scope>
    <source>
        <strain evidence="8">CGMCC 1.12181</strain>
    </source>
</reference>
<feature type="transmembrane region" description="Helical" evidence="5">
    <location>
        <begin position="79"/>
        <end position="98"/>
    </location>
</feature>
<dbReference type="GO" id="GO:0042773">
    <property type="term" value="P:ATP synthesis coupled electron transport"/>
    <property type="evidence" value="ECO:0007669"/>
    <property type="project" value="InterPro"/>
</dbReference>
<reference evidence="8" key="2">
    <citation type="submission" date="2020-09" db="EMBL/GenBank/DDBJ databases">
        <authorList>
            <person name="Sun Q."/>
            <person name="Zhou Y."/>
        </authorList>
    </citation>
    <scope>NUCLEOTIDE SEQUENCE</scope>
    <source>
        <strain evidence="8">CGMCC 1.12181</strain>
    </source>
</reference>
<dbReference type="GO" id="GO:0012505">
    <property type="term" value="C:endomembrane system"/>
    <property type="evidence" value="ECO:0007669"/>
    <property type="project" value="UniProtKB-SubCell"/>
</dbReference>
<feature type="domain" description="NADH:quinone oxidoreductase/Mrp antiporter transmembrane" evidence="7">
    <location>
        <begin position="131"/>
        <end position="421"/>
    </location>
</feature>
<evidence type="ECO:0000313" key="9">
    <source>
        <dbReference type="Proteomes" id="UP000605253"/>
    </source>
</evidence>
<feature type="transmembrane region" description="Helical" evidence="5">
    <location>
        <begin position="329"/>
        <end position="351"/>
    </location>
</feature>
<comment type="similarity">
    <text evidence="5">Belongs to the complex I subunit 2 family.</text>
</comment>
<dbReference type="GO" id="GO:0050136">
    <property type="term" value="F:NADH dehydrogenase (quinone) (non-electrogenic) activity"/>
    <property type="evidence" value="ECO:0007669"/>
    <property type="project" value="UniProtKB-UniRule"/>
</dbReference>
<dbReference type="EMBL" id="BMEO01000003">
    <property type="protein sequence ID" value="GGF91310.1"/>
    <property type="molecule type" value="Genomic_DNA"/>
</dbReference>
<feature type="transmembrane region" description="Helical" evidence="5">
    <location>
        <begin position="166"/>
        <end position="187"/>
    </location>
</feature>
<feature type="transmembrane region" description="Helical" evidence="5">
    <location>
        <begin position="38"/>
        <end position="59"/>
    </location>
</feature>
<accession>A0A917CK32</accession>
<keyword evidence="5" id="KW-1278">Translocase</keyword>
<dbReference type="HAMAP" id="MF_00445">
    <property type="entry name" value="NDH1_NuoN_1"/>
    <property type="match status" value="1"/>
</dbReference>
<sequence>MFGWSELIPALPELLVLAMACVVLIVGLYSSNRSGGGFIVFLSVLTMLFAIIITAKDHVATVDFSRQLLFNGSFIRDGFGDLLKIVVYILMIAVFFYAKQYLRTNQNVRGEYFALLLFATLGTMVMISGYNFISLYLGLELVALSSYALVAYSRTDIKGNEAAMKYFILGAMASGLFLYGVSLLYGATGSLQINEISAAIARQDNDMMLVLGLIFILVGIAFKLGAVPFHMWLPDVYEGAPVATTLFLSSAPKIAAFALAVRVLSQGMENIFDYWQPMVASLALLSIVIGNVFALQQDNLKRMFAYSTISHIGFMLLGLVGGADGVASAMFYIIVYLIMAIGGFGVIVLLSSKGIEAEKISDFKGLNQRNSWYAFMMLLILFSMAGVPPLVGFFAKLYVLQALIAAGYLWLAIVAVIFAVIGAFYYLRVVKVMYFDESETDQAIDVSFDVKAVLSVNALAQLGLLVILPVLFQYCIYVTKTL</sequence>
<dbReference type="Pfam" id="PF00361">
    <property type="entry name" value="Proton_antipo_M"/>
    <property type="match status" value="1"/>
</dbReference>
<feature type="transmembrane region" description="Helical" evidence="5">
    <location>
        <begin position="372"/>
        <end position="395"/>
    </location>
</feature>
<keyword evidence="5" id="KW-0874">Quinone</keyword>
<evidence type="ECO:0000313" key="8">
    <source>
        <dbReference type="EMBL" id="GGF91310.1"/>
    </source>
</evidence>
<dbReference type="Proteomes" id="UP000605253">
    <property type="component" value="Unassembled WGS sequence"/>
</dbReference>
<feature type="transmembrane region" description="Helical" evidence="5">
    <location>
        <begin position="207"/>
        <end position="227"/>
    </location>
</feature>
<feature type="transmembrane region" description="Helical" evidence="5">
    <location>
        <begin position="110"/>
        <end position="127"/>
    </location>
</feature>
<proteinExistence type="inferred from homology"/>
<comment type="catalytic activity">
    <reaction evidence="5">
        <text>a quinone + NADH + 5 H(+)(in) = a quinol + NAD(+) + 4 H(+)(out)</text>
        <dbReference type="Rhea" id="RHEA:57888"/>
        <dbReference type="ChEBI" id="CHEBI:15378"/>
        <dbReference type="ChEBI" id="CHEBI:24646"/>
        <dbReference type="ChEBI" id="CHEBI:57540"/>
        <dbReference type="ChEBI" id="CHEBI:57945"/>
        <dbReference type="ChEBI" id="CHEBI:132124"/>
    </reaction>
</comment>
<keyword evidence="2 5" id="KW-0812">Transmembrane</keyword>
<comment type="caution">
    <text evidence="8">The sequence shown here is derived from an EMBL/GenBank/DDBJ whole genome shotgun (WGS) entry which is preliminary data.</text>
</comment>
<feature type="transmembrane region" description="Helical" evidence="5">
    <location>
        <begin position="239"/>
        <end position="262"/>
    </location>
</feature>
<dbReference type="PANTHER" id="PTHR22773">
    <property type="entry name" value="NADH DEHYDROGENASE"/>
    <property type="match status" value="1"/>
</dbReference>
<comment type="subunit">
    <text evidence="5">NDH-1 is composed of 14 different subunits. Subunits NuoA, H, J, K, L, M, N constitute the membrane sector of the complex.</text>
</comment>
<keyword evidence="5" id="KW-0520">NAD</keyword>